<keyword evidence="3" id="KW-1185">Reference proteome</keyword>
<feature type="compositionally biased region" description="Polar residues" evidence="1">
    <location>
        <begin position="287"/>
        <end position="296"/>
    </location>
</feature>
<dbReference type="STRING" id="5643.A0A060STR6"/>
<organism evidence="2 3">
    <name type="scientific">Pycnoporus cinnabarinus</name>
    <name type="common">Cinnabar-red polypore</name>
    <name type="synonym">Trametes cinnabarina</name>
    <dbReference type="NCBI Taxonomy" id="5643"/>
    <lineage>
        <taxon>Eukaryota</taxon>
        <taxon>Fungi</taxon>
        <taxon>Dikarya</taxon>
        <taxon>Basidiomycota</taxon>
        <taxon>Agaricomycotina</taxon>
        <taxon>Agaricomycetes</taxon>
        <taxon>Polyporales</taxon>
        <taxon>Polyporaceae</taxon>
        <taxon>Trametes</taxon>
    </lineage>
</organism>
<dbReference type="OrthoDB" id="2723779at2759"/>
<feature type="compositionally biased region" description="Polar residues" evidence="1">
    <location>
        <begin position="594"/>
        <end position="607"/>
    </location>
</feature>
<dbReference type="AlphaFoldDB" id="A0A060STR6"/>
<evidence type="ECO:0000313" key="2">
    <source>
        <dbReference type="EMBL" id="CDO75629.1"/>
    </source>
</evidence>
<gene>
    <name evidence="2" type="ORF">BN946_scf184840.g12</name>
</gene>
<feature type="region of interest" description="Disordered" evidence="1">
    <location>
        <begin position="637"/>
        <end position="727"/>
    </location>
</feature>
<dbReference type="EMBL" id="CCBP010000281">
    <property type="protein sequence ID" value="CDO75629.1"/>
    <property type="molecule type" value="Genomic_DNA"/>
</dbReference>
<comment type="caution">
    <text evidence="2">The sequence shown here is derived from an EMBL/GenBank/DDBJ whole genome shotgun (WGS) entry which is preliminary data.</text>
</comment>
<evidence type="ECO:0000313" key="3">
    <source>
        <dbReference type="Proteomes" id="UP000029665"/>
    </source>
</evidence>
<feature type="compositionally biased region" description="Low complexity" evidence="1">
    <location>
        <begin position="562"/>
        <end position="575"/>
    </location>
</feature>
<feature type="compositionally biased region" description="Basic and acidic residues" evidence="1">
    <location>
        <begin position="330"/>
        <end position="355"/>
    </location>
</feature>
<feature type="compositionally biased region" description="Basic and acidic residues" evidence="1">
    <location>
        <begin position="743"/>
        <end position="849"/>
    </location>
</feature>
<feature type="compositionally biased region" description="Basic and acidic residues" evidence="1">
    <location>
        <begin position="125"/>
        <end position="136"/>
    </location>
</feature>
<proteinExistence type="predicted"/>
<dbReference type="HOGENOM" id="CLU_330135_0_0_1"/>
<dbReference type="Proteomes" id="UP000029665">
    <property type="component" value="Unassembled WGS sequence"/>
</dbReference>
<evidence type="ECO:0000256" key="1">
    <source>
        <dbReference type="SAM" id="MobiDB-lite"/>
    </source>
</evidence>
<sequence>MTTLLAPIAEQNVGPISGVDEDVEPDSQWKEALRSRIEQGLQSMVDKVRQERDTGLRGLREGTREYDNVMKAYQISMDRVRRIAEDQFNQELKIARFERSLALGKEIEGEEFEAFRRQQQAIWDKIKKDGAERPQARQDSTVVGRPTHENGDPLAVPPKANSGEHDAREGPSTPYRESRPPVRVPGATEYRPRDRTQSGGSEQVPGTPGSYGGSRPPRSRGNSSVLAADVEGPPPSGPGPYDHGSIGRQGLSSLSRTRPQDIWLPPQAPKESPVSATSRTFAHATAPNLSPISPNVVNEPHGRSVSRAGSMRSNERPSPLTDMEPGSSLPRDRFGMGSVDERMPARKGKEADRTDYPSYPQPQPQHQREPVPPQPTVYDYYARRPDSRISMPITPARPSMPAQSSDEPYFYQASLVPPARPRQNSEDRPEGMPVRSRSSRHSAASDQGSPENPRYMPQGLASARPIPSKRSFNGEYDPWPAQPPSASRPFYGTQSPPAPPSYAPSNSRPIPRPASTDDHPRRPSPSAPAYGSQSPPDVFPFAGYDVPFTSSSRHRFANSPAGSINGRRNSNGSRSVRSRSSRQEFWGPADLSQRPLQTFEEQSVASDSDSEDYGMDLEDLWHVRERQDLTWKLVKEQEANARRKEEEAERVREEARRKEEEARRIREEARLKEEKAARDREEARREAEEAKRKAEEAKRQAEEARRKEEDTKRREKELQMQALEYEKKMEELRAREAELMRREMESRLEEERRKRQEVETKLQEEIRRRQEAEEEARRKEEAEARRREREEAAERRRRQQEEADRLRRETEEAERRHRERKEREEWERKDRERREKEEQERREREEREWAGTTEEREEQGEAGPRGAGT</sequence>
<reference evidence="2" key="1">
    <citation type="submission" date="2014-01" db="EMBL/GenBank/DDBJ databases">
        <title>The genome of the white-rot fungus Pycnoporus cinnabarinus: a basidiomycete model with a versatile arsenal for lignocellulosic biomass breakdown.</title>
        <authorList>
            <person name="Levasseur A."/>
            <person name="Lomascolo A."/>
            <person name="Ruiz-Duenas F.J."/>
            <person name="Uzan E."/>
            <person name="Piumi F."/>
            <person name="Kues U."/>
            <person name="Ram A.F.J."/>
            <person name="Murat C."/>
            <person name="Haon M."/>
            <person name="Benoit I."/>
            <person name="Arfi Y."/>
            <person name="Chevret D."/>
            <person name="Drula E."/>
            <person name="Kwon M.J."/>
            <person name="Gouret P."/>
            <person name="Lesage-Meessen L."/>
            <person name="Lombard V."/>
            <person name="Mariette J."/>
            <person name="Noirot C."/>
            <person name="Park J."/>
            <person name="Patyshakuliyeva A."/>
            <person name="Wieneger R.A.B."/>
            <person name="Wosten H.A.B."/>
            <person name="Martin F."/>
            <person name="Coutinho P.M."/>
            <person name="de Vries R."/>
            <person name="Martinez A.T."/>
            <person name="Klopp C."/>
            <person name="Pontarotti P."/>
            <person name="Henrissat B."/>
            <person name="Record E."/>
        </authorList>
    </citation>
    <scope>NUCLEOTIDE SEQUENCE [LARGE SCALE GENOMIC DNA]</scope>
    <source>
        <strain evidence="2">BRFM137</strain>
    </source>
</reference>
<protein>
    <submittedName>
        <fullName evidence="2">Uncharacterized protein</fullName>
    </submittedName>
</protein>
<accession>A0A060STR6</accession>
<dbReference type="OMA" id="EMEHERQ"/>
<feature type="region of interest" description="Disordered" evidence="1">
    <location>
        <begin position="125"/>
        <end position="613"/>
    </location>
</feature>
<feature type="compositionally biased region" description="Low complexity" evidence="1">
    <location>
        <begin position="205"/>
        <end position="224"/>
    </location>
</feature>
<feature type="region of interest" description="Disordered" evidence="1">
    <location>
        <begin position="743"/>
        <end position="869"/>
    </location>
</feature>
<name>A0A060STR6_PYCCI</name>